<protein>
    <recommendedName>
        <fullName evidence="3">Protein kinase domain-containing protein</fullName>
    </recommendedName>
</protein>
<sequence>MNIKYQLNKNYENIKDFLLNIKNFFKQNSNTIHKARNELKVIEYKNIQTVVKAFKIPNIINQVVYAYFRDSKAKKSYENAVKLINLNINTPIPIGYIEFYQNFLFKESFFISEKLDYLFTIREPLRNMMLNDRELIIKRFVAFTYNLHKNSVYHKDYSAGNILVFKNKNDEYDFSVVDINRMEFKNIDLETGLDNFAKLWLDEDSLKLIATEYARLSQTNEKIAIDILKKCDKKLKDFVEFKRKIRGKE</sequence>
<evidence type="ECO:0000313" key="2">
    <source>
        <dbReference type="Proteomes" id="UP000035514"/>
    </source>
</evidence>
<dbReference type="RefSeq" id="WP_046996680.1">
    <property type="nucleotide sequence ID" value="NZ_JAIQ01000086.1"/>
</dbReference>
<dbReference type="Proteomes" id="UP000035514">
    <property type="component" value="Unassembled WGS sequence"/>
</dbReference>
<dbReference type="InterPro" id="IPR008266">
    <property type="entry name" value="Tyr_kinase_AS"/>
</dbReference>
<evidence type="ECO:0000313" key="1">
    <source>
        <dbReference type="EMBL" id="KLE00273.1"/>
    </source>
</evidence>
<gene>
    <name evidence="1" type="ORF">AA20_06065</name>
</gene>
<dbReference type="EMBL" id="JAIQ01000086">
    <property type="protein sequence ID" value="KLE00273.1"/>
    <property type="molecule type" value="Genomic_DNA"/>
</dbReference>
<dbReference type="PROSITE" id="PS00109">
    <property type="entry name" value="PROTEIN_KINASE_TYR"/>
    <property type="match status" value="1"/>
</dbReference>
<dbReference type="InterPro" id="IPR011009">
    <property type="entry name" value="Kinase-like_dom_sf"/>
</dbReference>
<evidence type="ECO:0008006" key="3">
    <source>
        <dbReference type="Google" id="ProtNLM"/>
    </source>
</evidence>
<dbReference type="PATRIC" id="fig|1447256.3.peg.1182"/>
<dbReference type="AlphaFoldDB" id="A0A0G9K7U0"/>
<proteinExistence type="predicted"/>
<dbReference type="GO" id="GO:0004672">
    <property type="term" value="F:protein kinase activity"/>
    <property type="evidence" value="ECO:0007669"/>
    <property type="project" value="InterPro"/>
</dbReference>
<accession>A0A0G9K7U0</accession>
<reference evidence="1 2" key="1">
    <citation type="submission" date="2014-01" db="EMBL/GenBank/DDBJ databases">
        <title>Development of a Comparative Genomic Fingerprinting Assay for High Resolution Genotyping of Arcobacter butzleri.</title>
        <authorList>
            <person name="Webb A.L."/>
            <person name="Inglis G.D."/>
            <person name="Kruczkiewicz P."/>
            <person name="Selinger L.B."/>
            <person name="Taboada E.N."/>
        </authorList>
    </citation>
    <scope>NUCLEOTIDE SEQUENCE [LARGE SCALE GENOMIC DNA]</scope>
    <source>
        <strain evidence="1 2">L348</strain>
    </source>
</reference>
<name>A0A0G9K7U0_9BACT</name>
<comment type="caution">
    <text evidence="1">The sequence shown here is derived from an EMBL/GenBank/DDBJ whole genome shotgun (WGS) entry which is preliminary data.</text>
</comment>
<dbReference type="SUPFAM" id="SSF56112">
    <property type="entry name" value="Protein kinase-like (PK-like)"/>
    <property type="match status" value="1"/>
</dbReference>
<dbReference type="Pfam" id="PF06293">
    <property type="entry name" value="Kdo"/>
    <property type="match status" value="1"/>
</dbReference>
<organism evidence="1 2">
    <name type="scientific">Aliarcobacter butzleri L348</name>
    <dbReference type="NCBI Taxonomy" id="1447256"/>
    <lineage>
        <taxon>Bacteria</taxon>
        <taxon>Pseudomonadati</taxon>
        <taxon>Campylobacterota</taxon>
        <taxon>Epsilonproteobacteria</taxon>
        <taxon>Campylobacterales</taxon>
        <taxon>Arcobacteraceae</taxon>
        <taxon>Aliarcobacter</taxon>
    </lineage>
</organism>